<dbReference type="InterPro" id="IPR017972">
    <property type="entry name" value="Cyt_P450_CS"/>
</dbReference>
<gene>
    <name evidence="14" type="primary">LOC113704987</name>
</gene>
<dbReference type="RefSeq" id="XP_071918194.1">
    <property type="nucleotide sequence ID" value="XM_072062093.1"/>
</dbReference>
<evidence type="ECO:0000256" key="7">
    <source>
        <dbReference type="ARBA" id="ARBA00023002"/>
    </source>
</evidence>
<evidence type="ECO:0000256" key="3">
    <source>
        <dbReference type="ARBA" id="ARBA00022617"/>
    </source>
</evidence>
<feature type="transmembrane region" description="Helical" evidence="12">
    <location>
        <begin position="6"/>
        <end position="24"/>
    </location>
</feature>
<name>A0ABM4VF77_COFAR</name>
<keyword evidence="7 11" id="KW-0560">Oxidoreductase</keyword>
<accession>A0ABM4VF77</accession>
<keyword evidence="4 12" id="KW-0812">Transmembrane</keyword>
<evidence type="ECO:0000256" key="12">
    <source>
        <dbReference type="SAM" id="Phobius"/>
    </source>
</evidence>
<keyword evidence="10 12" id="KW-0472">Membrane</keyword>
<protein>
    <submittedName>
        <fullName evidence="14">Geraniol 8-hydroxylase-like</fullName>
    </submittedName>
</protein>
<dbReference type="PROSITE" id="PS00086">
    <property type="entry name" value="CYTOCHROME_P450"/>
    <property type="match status" value="1"/>
</dbReference>
<comment type="similarity">
    <text evidence="2 11">Belongs to the cytochrome P450 family.</text>
</comment>
<dbReference type="Gene3D" id="1.10.630.10">
    <property type="entry name" value="Cytochrome P450"/>
    <property type="match status" value="1"/>
</dbReference>
<keyword evidence="8 11" id="KW-0408">Iron</keyword>
<dbReference type="InterPro" id="IPR002401">
    <property type="entry name" value="Cyt_P450_E_grp-I"/>
</dbReference>
<evidence type="ECO:0000313" key="13">
    <source>
        <dbReference type="Proteomes" id="UP001652660"/>
    </source>
</evidence>
<dbReference type="PANTHER" id="PTHR47950">
    <property type="entry name" value="CYTOCHROME P450, FAMILY 76, SUBFAMILY C, POLYPEPTIDE 5-RELATED"/>
    <property type="match status" value="1"/>
</dbReference>
<dbReference type="SUPFAM" id="SSF48264">
    <property type="entry name" value="Cytochrome P450"/>
    <property type="match status" value="1"/>
</dbReference>
<evidence type="ECO:0000313" key="14">
    <source>
        <dbReference type="RefSeq" id="XP_071918194.1"/>
    </source>
</evidence>
<evidence type="ECO:0000256" key="11">
    <source>
        <dbReference type="RuleBase" id="RU000461"/>
    </source>
</evidence>
<dbReference type="PANTHER" id="PTHR47950:SF4">
    <property type="entry name" value="GERANIOL 8-HYDROXYLASE-LIKE"/>
    <property type="match status" value="1"/>
</dbReference>
<evidence type="ECO:0000256" key="4">
    <source>
        <dbReference type="ARBA" id="ARBA00022692"/>
    </source>
</evidence>
<evidence type="ECO:0000256" key="10">
    <source>
        <dbReference type="ARBA" id="ARBA00023136"/>
    </source>
</evidence>
<comment type="subcellular location">
    <subcellularLocation>
        <location evidence="1">Membrane</location>
    </subcellularLocation>
</comment>
<evidence type="ECO:0000256" key="2">
    <source>
        <dbReference type="ARBA" id="ARBA00010617"/>
    </source>
</evidence>
<evidence type="ECO:0000256" key="6">
    <source>
        <dbReference type="ARBA" id="ARBA00022989"/>
    </source>
</evidence>
<organism evidence="13 14">
    <name type="scientific">Coffea arabica</name>
    <name type="common">Arabian coffee</name>
    <dbReference type="NCBI Taxonomy" id="13443"/>
    <lineage>
        <taxon>Eukaryota</taxon>
        <taxon>Viridiplantae</taxon>
        <taxon>Streptophyta</taxon>
        <taxon>Embryophyta</taxon>
        <taxon>Tracheophyta</taxon>
        <taxon>Spermatophyta</taxon>
        <taxon>Magnoliopsida</taxon>
        <taxon>eudicotyledons</taxon>
        <taxon>Gunneridae</taxon>
        <taxon>Pentapetalae</taxon>
        <taxon>asterids</taxon>
        <taxon>lamiids</taxon>
        <taxon>Gentianales</taxon>
        <taxon>Rubiaceae</taxon>
        <taxon>Ixoroideae</taxon>
        <taxon>Gardenieae complex</taxon>
        <taxon>Bertiereae - Coffeeae clade</taxon>
        <taxon>Coffeeae</taxon>
        <taxon>Coffea</taxon>
    </lineage>
</organism>
<keyword evidence="9 11" id="KW-0503">Monooxygenase</keyword>
<keyword evidence="6 12" id="KW-1133">Transmembrane helix</keyword>
<keyword evidence="13" id="KW-1185">Reference proteome</keyword>
<proteinExistence type="inferred from homology"/>
<keyword evidence="3 11" id="KW-0349">Heme</keyword>
<dbReference type="Proteomes" id="UP001652660">
    <property type="component" value="Chromosome 8e"/>
</dbReference>
<sequence>MEFNSLAFLSPLLFCIALIFLYVAHRSINKQKRLPPGPKGLPFIGNLLTIGDRPHESLTKLAKIYGPLMTVKLGCVTTVVASSTEMAREILQKNDHAFLGRTIPDAVTAETDYEHSMAWLSGGPQWRKLRKLCNSQVFTTQRLDALRGLRHQMMENMVKRVSDAREAEEAIYIGRLVFGTTLNLLSNMMFSIDMLDPDSEEVKELKELIWRIMELCGKPNLADFFPILKPLDPQGIKRDIKRSYDLLHALIENAIDRRTKRRASRSERSGDFLDALLDHSEEHGPDELDRRDVRLLLMDLFIGGTDTTSATMEWAMAELLHNPDKMAKAKQELNQKIGSGSSVKEQDILQLPYLDAVIKETMRLHPTAPLLLPHRAETDVELCGYIIPKHAQVFVNTWSITRDTAYWKEPTIFRPERFLNSDIDFRGRDLSFIPFGAGRRICPGVSLGVRMVNLLLATLIHNFDWKLPSGMETKDMDMKDKFGITLQKAEPLAAIPARVAASYKSFL</sequence>
<dbReference type="GeneID" id="113704987"/>
<dbReference type="CDD" id="cd11073">
    <property type="entry name" value="CYP76-like"/>
    <property type="match status" value="1"/>
</dbReference>
<reference evidence="14" key="1">
    <citation type="submission" date="2025-08" db="UniProtKB">
        <authorList>
            <consortium name="RefSeq"/>
        </authorList>
    </citation>
    <scope>IDENTIFICATION</scope>
    <source>
        <tissue evidence="14">Leaves</tissue>
    </source>
</reference>
<dbReference type="PRINTS" id="PR00385">
    <property type="entry name" value="P450"/>
</dbReference>
<dbReference type="InterPro" id="IPR036396">
    <property type="entry name" value="Cyt_P450_sf"/>
</dbReference>
<dbReference type="Pfam" id="PF00067">
    <property type="entry name" value="p450"/>
    <property type="match status" value="1"/>
</dbReference>
<evidence type="ECO:0000256" key="8">
    <source>
        <dbReference type="ARBA" id="ARBA00023004"/>
    </source>
</evidence>
<keyword evidence="5 11" id="KW-0479">Metal-binding</keyword>
<evidence type="ECO:0000256" key="5">
    <source>
        <dbReference type="ARBA" id="ARBA00022723"/>
    </source>
</evidence>
<evidence type="ECO:0000256" key="1">
    <source>
        <dbReference type="ARBA" id="ARBA00004370"/>
    </source>
</evidence>
<dbReference type="InterPro" id="IPR001128">
    <property type="entry name" value="Cyt_P450"/>
</dbReference>
<dbReference type="PRINTS" id="PR00463">
    <property type="entry name" value="EP450I"/>
</dbReference>
<evidence type="ECO:0000256" key="9">
    <source>
        <dbReference type="ARBA" id="ARBA00023033"/>
    </source>
</evidence>